<dbReference type="InterPro" id="IPR032340">
    <property type="entry name" value="DUF4860"/>
</dbReference>
<keyword evidence="1" id="KW-0812">Transmembrane</keyword>
<dbReference type="AlphaFoldDB" id="A0A4Q2K106"/>
<gene>
    <name evidence="2" type="ORF">ET524_03210</name>
</gene>
<protein>
    <submittedName>
        <fullName evidence="2">DUF4860 domain-containing protein</fullName>
    </submittedName>
</protein>
<reference evidence="2 3" key="1">
    <citation type="submission" date="2019-01" db="EMBL/GenBank/DDBJ databases">
        <title>Senegalimassilia sp. nov. KGMB04484 isolated human feces.</title>
        <authorList>
            <person name="Han K.-I."/>
            <person name="Kim J.-S."/>
            <person name="Lee K.C."/>
            <person name="Suh M.K."/>
            <person name="Eom M.K."/>
            <person name="Lee J.H."/>
            <person name="Park S.-H."/>
            <person name="Kang S.W."/>
            <person name="Park J.-E."/>
            <person name="Oh B.S."/>
            <person name="Yu S.Y."/>
            <person name="Choi S.-H."/>
            <person name="Lee D.H."/>
            <person name="Yoon H."/>
            <person name="Kim B.-Y."/>
            <person name="Lee J.H."/>
            <person name="Lee J.-S."/>
        </authorList>
    </citation>
    <scope>NUCLEOTIDE SEQUENCE [LARGE SCALE GENOMIC DNA]</scope>
    <source>
        <strain evidence="2 3">KGMB04484</strain>
    </source>
</reference>
<feature type="transmembrane region" description="Helical" evidence="1">
    <location>
        <begin position="38"/>
        <end position="59"/>
    </location>
</feature>
<proteinExistence type="predicted"/>
<comment type="caution">
    <text evidence="2">The sequence shown here is derived from an EMBL/GenBank/DDBJ whole genome shotgun (WGS) entry which is preliminary data.</text>
</comment>
<evidence type="ECO:0000256" key="1">
    <source>
        <dbReference type="SAM" id="Phobius"/>
    </source>
</evidence>
<keyword evidence="3" id="KW-1185">Reference proteome</keyword>
<evidence type="ECO:0000313" key="3">
    <source>
        <dbReference type="Proteomes" id="UP000293345"/>
    </source>
</evidence>
<sequence>MNPQANETHKQRIHAIASVAQDAPSNEKGSVAKRAFPTLLLAVFFAVLLMALISGVTVYKAVSADQQASGAQREGAGLICNVVRANDSKSAIAQGQGPEGKSLVVAEPLNSGTYETRFYLYESKVVQEYSLAGSGYTPEKATEVTASDSFDFSYSNGLLTVTTDQGTAEVALRYMQGGA</sequence>
<keyword evidence="1" id="KW-0472">Membrane</keyword>
<dbReference type="OrthoDB" id="3174811at2"/>
<name>A0A4Q2K106_9ACTN</name>
<dbReference type="Proteomes" id="UP000293345">
    <property type="component" value="Unassembled WGS sequence"/>
</dbReference>
<keyword evidence="1" id="KW-1133">Transmembrane helix</keyword>
<organism evidence="2 3">
    <name type="scientific">Senegalimassilia faecalis</name>
    <dbReference type="NCBI Taxonomy" id="2509433"/>
    <lineage>
        <taxon>Bacteria</taxon>
        <taxon>Bacillati</taxon>
        <taxon>Actinomycetota</taxon>
        <taxon>Coriobacteriia</taxon>
        <taxon>Coriobacteriales</taxon>
        <taxon>Coriobacteriaceae</taxon>
        <taxon>Senegalimassilia</taxon>
    </lineage>
</organism>
<dbReference type="Pfam" id="PF16152">
    <property type="entry name" value="DUF4860"/>
    <property type="match status" value="1"/>
</dbReference>
<evidence type="ECO:0000313" key="2">
    <source>
        <dbReference type="EMBL" id="RXZ53611.1"/>
    </source>
</evidence>
<accession>A0A4Q2K106</accession>
<dbReference type="RefSeq" id="WP_129423309.1">
    <property type="nucleotide sequence ID" value="NZ_SDPW01000001.1"/>
</dbReference>
<dbReference type="EMBL" id="SDPW01000001">
    <property type="protein sequence ID" value="RXZ53611.1"/>
    <property type="molecule type" value="Genomic_DNA"/>
</dbReference>